<proteinExistence type="predicted"/>
<gene>
    <name evidence="1" type="ORF">LEP1GSC179_2462</name>
</gene>
<dbReference type="EMBL" id="AHON02000044">
    <property type="protein sequence ID" value="EKO33739.1"/>
    <property type="molecule type" value="Genomic_DNA"/>
</dbReference>
<reference evidence="1" key="1">
    <citation type="submission" date="2012-10" db="EMBL/GenBank/DDBJ databases">
        <authorList>
            <person name="Harkins D.M."/>
            <person name="Durkin A.S."/>
            <person name="Brinkac L.M."/>
            <person name="Haft D.H."/>
            <person name="Selengut J.D."/>
            <person name="Sanka R."/>
            <person name="DePew J."/>
            <person name="Purushe J."/>
            <person name="Matthias M.A."/>
            <person name="Vinetz J.M."/>
            <person name="Sutton G.G."/>
            <person name="Nierman W.C."/>
            <person name="Fouts D.E."/>
        </authorList>
    </citation>
    <scope>NUCLEOTIDE SEQUENCE [LARGE SCALE GENOMIC DNA]</scope>
    <source>
        <strain evidence="1">MOR084</strain>
    </source>
</reference>
<sequence length="140" mass="16121">MGQVAMNMSEKLDLEEVIRTNFNKIYNASTEKKELSPSKTASKHEFDIYEKGKYIGGINSSKRLTSTGNNNTGGQDRVSSEILWLSLWKGKEKRILILTDLGMQEYIRKKYKDWEFPYNIEVICFDEQTLCIVGEAVILQ</sequence>
<name>A0A0E2BET9_9LEPT</name>
<dbReference type="RefSeq" id="WP_004477529.1">
    <property type="nucleotide sequence ID" value="NZ_AHON02000044.1"/>
</dbReference>
<protein>
    <submittedName>
        <fullName evidence="1">Uncharacterized protein</fullName>
    </submittedName>
</protein>
<dbReference type="Proteomes" id="UP000006329">
    <property type="component" value="Unassembled WGS sequence"/>
</dbReference>
<organism evidence="1 2">
    <name type="scientific">Leptospira santarosai str. MOR084</name>
    <dbReference type="NCBI Taxonomy" id="1049984"/>
    <lineage>
        <taxon>Bacteria</taxon>
        <taxon>Pseudomonadati</taxon>
        <taxon>Spirochaetota</taxon>
        <taxon>Spirochaetia</taxon>
        <taxon>Leptospirales</taxon>
        <taxon>Leptospiraceae</taxon>
        <taxon>Leptospira</taxon>
    </lineage>
</organism>
<evidence type="ECO:0000313" key="1">
    <source>
        <dbReference type="EMBL" id="EKO33739.1"/>
    </source>
</evidence>
<evidence type="ECO:0000313" key="2">
    <source>
        <dbReference type="Proteomes" id="UP000006329"/>
    </source>
</evidence>
<keyword evidence="2" id="KW-1185">Reference proteome</keyword>
<comment type="caution">
    <text evidence="1">The sequence shown here is derived from an EMBL/GenBank/DDBJ whole genome shotgun (WGS) entry which is preliminary data.</text>
</comment>
<accession>A0A0E2BET9</accession>
<dbReference type="AlphaFoldDB" id="A0A0E2BET9"/>